<name>A0A371HXZ7_MUCPR</name>
<evidence type="ECO:0000313" key="1">
    <source>
        <dbReference type="EMBL" id="RDY07676.1"/>
    </source>
</evidence>
<dbReference type="InterPro" id="IPR012337">
    <property type="entry name" value="RNaseH-like_sf"/>
</dbReference>
<feature type="non-terminal residue" evidence="1">
    <location>
        <position position="1"/>
    </location>
</feature>
<sequence>MKCPSNLYCFVKFSIYEGIDFMGPFPISYGNSYILLAIDYVSRWVEARATKTNDARTIVDFVKSNIFCRFGVYYKRWQIRSRLLEDALWTHRTVYLTPLGISPYRIVFGKACHLLVEIEHRAYWVIDKSYFIHLTRA</sequence>
<comment type="caution">
    <text evidence="1">The sequence shown here is derived from an EMBL/GenBank/DDBJ whole genome shotgun (WGS) entry which is preliminary data.</text>
</comment>
<dbReference type="PANTHER" id="PTHR47266">
    <property type="entry name" value="ENDONUCLEASE-RELATED"/>
    <property type="match status" value="1"/>
</dbReference>
<dbReference type="AlphaFoldDB" id="A0A371HXZ7"/>
<evidence type="ECO:0008006" key="3">
    <source>
        <dbReference type="Google" id="ProtNLM"/>
    </source>
</evidence>
<dbReference type="OrthoDB" id="850662at2759"/>
<reference evidence="1" key="1">
    <citation type="submission" date="2018-05" db="EMBL/GenBank/DDBJ databases">
        <title>Draft genome of Mucuna pruriens seed.</title>
        <authorList>
            <person name="Nnadi N.E."/>
            <person name="Vos R."/>
            <person name="Hasami M.H."/>
            <person name="Devisetty U.K."/>
            <person name="Aguiy J.C."/>
        </authorList>
    </citation>
    <scope>NUCLEOTIDE SEQUENCE [LARGE SCALE GENOMIC DNA]</scope>
    <source>
        <strain evidence="1">JCA_2017</strain>
    </source>
</reference>
<dbReference type="Gene3D" id="3.30.420.10">
    <property type="entry name" value="Ribonuclease H-like superfamily/Ribonuclease H"/>
    <property type="match status" value="1"/>
</dbReference>
<dbReference type="GO" id="GO:0003676">
    <property type="term" value="F:nucleic acid binding"/>
    <property type="evidence" value="ECO:0007669"/>
    <property type="project" value="InterPro"/>
</dbReference>
<keyword evidence="2" id="KW-1185">Reference proteome</keyword>
<evidence type="ECO:0000313" key="2">
    <source>
        <dbReference type="Proteomes" id="UP000257109"/>
    </source>
</evidence>
<organism evidence="1 2">
    <name type="scientific">Mucuna pruriens</name>
    <name type="common">Velvet bean</name>
    <name type="synonym">Dolichos pruriens</name>
    <dbReference type="NCBI Taxonomy" id="157652"/>
    <lineage>
        <taxon>Eukaryota</taxon>
        <taxon>Viridiplantae</taxon>
        <taxon>Streptophyta</taxon>
        <taxon>Embryophyta</taxon>
        <taxon>Tracheophyta</taxon>
        <taxon>Spermatophyta</taxon>
        <taxon>Magnoliopsida</taxon>
        <taxon>eudicotyledons</taxon>
        <taxon>Gunneridae</taxon>
        <taxon>Pentapetalae</taxon>
        <taxon>rosids</taxon>
        <taxon>fabids</taxon>
        <taxon>Fabales</taxon>
        <taxon>Fabaceae</taxon>
        <taxon>Papilionoideae</taxon>
        <taxon>50 kb inversion clade</taxon>
        <taxon>NPAAA clade</taxon>
        <taxon>indigoferoid/millettioid clade</taxon>
        <taxon>Phaseoleae</taxon>
        <taxon>Mucuna</taxon>
    </lineage>
</organism>
<dbReference type="InterPro" id="IPR036397">
    <property type="entry name" value="RNaseH_sf"/>
</dbReference>
<protein>
    <recommendedName>
        <fullName evidence="3">Integrase catalytic domain-containing protein</fullName>
    </recommendedName>
</protein>
<proteinExistence type="predicted"/>
<dbReference type="EMBL" id="QJKJ01001419">
    <property type="protein sequence ID" value="RDY07676.1"/>
    <property type="molecule type" value="Genomic_DNA"/>
</dbReference>
<dbReference type="SUPFAM" id="SSF53098">
    <property type="entry name" value="Ribonuclease H-like"/>
    <property type="match status" value="1"/>
</dbReference>
<dbReference type="InterPro" id="IPR052160">
    <property type="entry name" value="Gypsy_RT_Integrase-like"/>
</dbReference>
<accession>A0A371HXZ7</accession>
<gene>
    <name evidence="1" type="ORF">CR513_08181</name>
</gene>
<dbReference type="Proteomes" id="UP000257109">
    <property type="component" value="Unassembled WGS sequence"/>
</dbReference>